<dbReference type="RefSeq" id="WP_062558154.1">
    <property type="nucleotide sequence ID" value="NZ_CP013341.1"/>
</dbReference>
<name>A0A1H2F746_9PROT</name>
<dbReference type="InterPro" id="IPR003331">
    <property type="entry name" value="UDP_GlcNAc_Epimerase_2_dom"/>
</dbReference>
<protein>
    <submittedName>
        <fullName evidence="3">UDP-N-acetylglucosamine 2-epimerase (Non-hydrolysing)</fullName>
    </submittedName>
</protein>
<dbReference type="GO" id="GO:0016853">
    <property type="term" value="F:isomerase activity"/>
    <property type="evidence" value="ECO:0007669"/>
    <property type="project" value="UniProtKB-KW"/>
</dbReference>
<dbReference type="SUPFAM" id="SSF53756">
    <property type="entry name" value="UDP-Glycosyltransferase/glycogen phosphorylase"/>
    <property type="match status" value="1"/>
</dbReference>
<keyword evidence="1" id="KW-0413">Isomerase</keyword>
<reference evidence="4" key="1">
    <citation type="submission" date="2016-10" db="EMBL/GenBank/DDBJ databases">
        <authorList>
            <person name="Varghese N."/>
            <person name="Submissions S."/>
        </authorList>
    </citation>
    <scope>NUCLEOTIDE SEQUENCE [LARGE SCALE GENOMIC DNA]</scope>
    <source>
        <strain evidence="4">Nm10</strain>
    </source>
</reference>
<sequence length="352" mass="39908">MKIGIVIGTRPEVMKNYAIVKALREANLDFVVLHTNQHQDPLLREVVFAKMGYIPDFIYPYPYSIGAAIDWVCKIIRTQKIDLILVNGDTAASIVGAVAAVYSDVGLAHVEAGLRAYDNRMYEERNRIMVDSAAHYLFTYTQHHAEYLKKIPDLRGRIFNVGNTTIDLIHDFSAELVKPRTDAYAYITLHRKEFTDSRTRMVDVFTTLNTLADEFDAMIFPMHPRTRAAMKNYGLSFDLLSRITVIDPVEPFASLSYEKFASLIITDSGCIQEEAYIFGVPCVTVRNNTERPETIKAGANVLAGFSPVVIRDKICSQKILGQRLFPPVYGDRGVGNRVVQTLRQHFISWRNY</sequence>
<dbReference type="EMBL" id="FNLN01000018">
    <property type="protein sequence ID" value="SDU03181.1"/>
    <property type="molecule type" value="Genomic_DNA"/>
</dbReference>
<dbReference type="PANTHER" id="PTHR43174:SF1">
    <property type="entry name" value="UDP-N-ACETYLGLUCOSAMINE 2-EPIMERASE"/>
    <property type="match status" value="1"/>
</dbReference>
<keyword evidence="4" id="KW-1185">Reference proteome</keyword>
<dbReference type="AlphaFoldDB" id="A0A1H2F746"/>
<dbReference type="NCBIfam" id="TIGR00236">
    <property type="entry name" value="wecB"/>
    <property type="match status" value="1"/>
</dbReference>
<evidence type="ECO:0000313" key="3">
    <source>
        <dbReference type="EMBL" id="SDU03181.1"/>
    </source>
</evidence>
<evidence type="ECO:0000259" key="2">
    <source>
        <dbReference type="Pfam" id="PF02350"/>
    </source>
</evidence>
<dbReference type="InterPro" id="IPR029767">
    <property type="entry name" value="WecB-like"/>
</dbReference>
<dbReference type="KEGG" id="nur:ATY38_03920"/>
<evidence type="ECO:0000256" key="1">
    <source>
        <dbReference type="RuleBase" id="RU003513"/>
    </source>
</evidence>
<proteinExistence type="inferred from homology"/>
<dbReference type="Proteomes" id="UP000182882">
    <property type="component" value="Unassembled WGS sequence"/>
</dbReference>
<gene>
    <name evidence="3" type="ORF">SAMN05216406_11840</name>
</gene>
<feature type="domain" description="UDP-N-acetylglucosamine 2-epimerase" evidence="2">
    <location>
        <begin position="22"/>
        <end position="342"/>
    </location>
</feature>
<organism evidence="3 4">
    <name type="scientific">Nitrosomonas ureae</name>
    <dbReference type="NCBI Taxonomy" id="44577"/>
    <lineage>
        <taxon>Bacteria</taxon>
        <taxon>Pseudomonadati</taxon>
        <taxon>Pseudomonadota</taxon>
        <taxon>Betaproteobacteria</taxon>
        <taxon>Nitrosomonadales</taxon>
        <taxon>Nitrosomonadaceae</taxon>
        <taxon>Nitrosomonas</taxon>
    </lineage>
</organism>
<dbReference type="Pfam" id="PF02350">
    <property type="entry name" value="Epimerase_2"/>
    <property type="match status" value="1"/>
</dbReference>
<comment type="similarity">
    <text evidence="1">Belongs to the UDP-N-acetylglucosamine 2-epimerase family.</text>
</comment>
<dbReference type="PANTHER" id="PTHR43174">
    <property type="entry name" value="UDP-N-ACETYLGLUCOSAMINE 2-EPIMERASE"/>
    <property type="match status" value="1"/>
</dbReference>
<dbReference type="Gene3D" id="3.40.50.2000">
    <property type="entry name" value="Glycogen Phosphorylase B"/>
    <property type="match status" value="2"/>
</dbReference>
<accession>A0A1H2F746</accession>
<evidence type="ECO:0000313" key="4">
    <source>
        <dbReference type="Proteomes" id="UP000182882"/>
    </source>
</evidence>